<evidence type="ECO:0000313" key="2">
    <source>
        <dbReference type="EMBL" id="KAL3354276.1"/>
    </source>
</evidence>
<keyword evidence="1" id="KW-0472">Membrane</keyword>
<comment type="caution">
    <text evidence="2">The sequence shown here is derived from an EMBL/GenBank/DDBJ whole genome shotgun (WGS) entry which is preliminary data.</text>
</comment>
<keyword evidence="1" id="KW-0812">Transmembrane</keyword>
<keyword evidence="3" id="KW-1185">Reference proteome</keyword>
<accession>A0ABD2TDP5</accession>
<reference evidence="2 3" key="1">
    <citation type="submission" date="2024-05" db="EMBL/GenBank/DDBJ databases">
        <title>De novo assembly of an allotetraploid wild potato.</title>
        <authorList>
            <person name="Hosaka A.J."/>
        </authorList>
    </citation>
    <scope>NUCLEOTIDE SEQUENCE [LARGE SCALE GENOMIC DNA]</scope>
    <source>
        <tissue evidence="2">Young leaves</tissue>
    </source>
</reference>
<proteinExistence type="predicted"/>
<keyword evidence="1" id="KW-1133">Transmembrane helix</keyword>
<evidence type="ECO:0000256" key="1">
    <source>
        <dbReference type="SAM" id="Phobius"/>
    </source>
</evidence>
<dbReference type="Proteomes" id="UP001627284">
    <property type="component" value="Unassembled WGS sequence"/>
</dbReference>
<organism evidence="2 3">
    <name type="scientific">Solanum stoloniferum</name>
    <dbReference type="NCBI Taxonomy" id="62892"/>
    <lineage>
        <taxon>Eukaryota</taxon>
        <taxon>Viridiplantae</taxon>
        <taxon>Streptophyta</taxon>
        <taxon>Embryophyta</taxon>
        <taxon>Tracheophyta</taxon>
        <taxon>Spermatophyta</taxon>
        <taxon>Magnoliopsida</taxon>
        <taxon>eudicotyledons</taxon>
        <taxon>Gunneridae</taxon>
        <taxon>Pentapetalae</taxon>
        <taxon>asterids</taxon>
        <taxon>lamiids</taxon>
        <taxon>Solanales</taxon>
        <taxon>Solanaceae</taxon>
        <taxon>Solanoideae</taxon>
        <taxon>Solaneae</taxon>
        <taxon>Solanum</taxon>
    </lineage>
</organism>
<protein>
    <submittedName>
        <fullName evidence="2">Uncharacterized protein</fullName>
    </submittedName>
</protein>
<sequence>MLSGILDIDKQIMLFSFPLFNCVSSSVLQVRVSSSSFSATTPKQSVYNISRFFIYMTLDIRYITEMLHKLQICIFHIWCLPVLSCPIIICLCRSTMYNY</sequence>
<name>A0ABD2TDP5_9SOLN</name>
<feature type="transmembrane region" description="Helical" evidence="1">
    <location>
        <begin position="75"/>
        <end position="96"/>
    </location>
</feature>
<dbReference type="EMBL" id="JBJKTR010000011">
    <property type="protein sequence ID" value="KAL3354276.1"/>
    <property type="molecule type" value="Genomic_DNA"/>
</dbReference>
<evidence type="ECO:0000313" key="3">
    <source>
        <dbReference type="Proteomes" id="UP001627284"/>
    </source>
</evidence>
<dbReference type="AlphaFoldDB" id="A0ABD2TDP5"/>
<gene>
    <name evidence="2" type="ORF">AABB24_018761</name>
</gene>